<evidence type="ECO:0000313" key="12">
    <source>
        <dbReference type="EMBL" id="MBG0780554.1"/>
    </source>
</evidence>
<keyword evidence="4" id="KW-0479">Metal-binding</keyword>
<comment type="cofactor">
    <cofactor evidence="9">
        <name>Zn(2+)</name>
        <dbReference type="ChEBI" id="CHEBI:29105"/>
    </cofactor>
    <text evidence="9">Binds 1 zinc ion per subunit.</text>
</comment>
<keyword evidence="8 9" id="KW-0482">Metalloprotease</keyword>
<dbReference type="GO" id="GO:0004222">
    <property type="term" value="F:metalloendopeptidase activity"/>
    <property type="evidence" value="ECO:0007669"/>
    <property type="project" value="InterPro"/>
</dbReference>
<dbReference type="InterPro" id="IPR051156">
    <property type="entry name" value="Mito/Outer_Membr_Metalloprot"/>
</dbReference>
<evidence type="ECO:0000256" key="9">
    <source>
        <dbReference type="RuleBase" id="RU003983"/>
    </source>
</evidence>
<evidence type="ECO:0000256" key="8">
    <source>
        <dbReference type="ARBA" id="ARBA00023049"/>
    </source>
</evidence>
<dbReference type="Pfam" id="PF01435">
    <property type="entry name" value="Peptidase_M48"/>
    <property type="match status" value="1"/>
</dbReference>
<evidence type="ECO:0000256" key="4">
    <source>
        <dbReference type="ARBA" id="ARBA00022723"/>
    </source>
</evidence>
<dbReference type="InterPro" id="IPR001915">
    <property type="entry name" value="Peptidase_M48"/>
</dbReference>
<name>A0A931D043_9BACT</name>
<organism evidence="12 13">
    <name type="scientific">Desulfotignum balticum</name>
    <dbReference type="NCBI Taxonomy" id="115781"/>
    <lineage>
        <taxon>Bacteria</taxon>
        <taxon>Pseudomonadati</taxon>
        <taxon>Thermodesulfobacteriota</taxon>
        <taxon>Desulfobacteria</taxon>
        <taxon>Desulfobacterales</taxon>
        <taxon>Desulfobacteraceae</taxon>
        <taxon>Desulfotignum</taxon>
    </lineage>
</organism>
<proteinExistence type="inferred from homology"/>
<comment type="similarity">
    <text evidence="9">Belongs to the peptidase M48 family.</text>
</comment>
<keyword evidence="10" id="KW-0812">Transmembrane</keyword>
<dbReference type="PANTHER" id="PTHR22726:SF1">
    <property type="entry name" value="METALLOENDOPEPTIDASE OMA1, MITOCHONDRIAL"/>
    <property type="match status" value="1"/>
</dbReference>
<feature type="non-terminal residue" evidence="12">
    <location>
        <position position="218"/>
    </location>
</feature>
<comment type="caution">
    <text evidence="12">The sequence shown here is derived from an EMBL/GenBank/DDBJ whole genome shotgun (WGS) entry which is preliminary data.</text>
</comment>
<dbReference type="GO" id="GO:0051536">
    <property type="term" value="F:iron-sulfur cluster binding"/>
    <property type="evidence" value="ECO:0007669"/>
    <property type="project" value="UniProtKB-KW"/>
</dbReference>
<keyword evidence="3 9" id="KW-0645">Protease</keyword>
<comment type="subcellular location">
    <subcellularLocation>
        <location evidence="1">Cell envelope</location>
    </subcellularLocation>
</comment>
<dbReference type="Pfam" id="PF10518">
    <property type="entry name" value="TAT_signal"/>
    <property type="match status" value="1"/>
</dbReference>
<keyword evidence="10" id="KW-0472">Membrane</keyword>
<dbReference type="AlphaFoldDB" id="A0A931D043"/>
<keyword evidence="5 9" id="KW-0378">Hydrolase</keyword>
<dbReference type="GO" id="GO:0016020">
    <property type="term" value="C:membrane"/>
    <property type="evidence" value="ECO:0007669"/>
    <property type="project" value="TreeGrafter"/>
</dbReference>
<dbReference type="PANTHER" id="PTHR22726">
    <property type="entry name" value="METALLOENDOPEPTIDASE OMA1"/>
    <property type="match status" value="1"/>
</dbReference>
<dbReference type="PROSITE" id="PS51318">
    <property type="entry name" value="TAT"/>
    <property type="match status" value="1"/>
</dbReference>
<gene>
    <name evidence="12" type="ORF">H0S81_11590</name>
</gene>
<feature type="domain" description="Peptidase M48" evidence="11">
    <location>
        <begin position="80"/>
        <end position="217"/>
    </location>
</feature>
<evidence type="ECO:0000256" key="5">
    <source>
        <dbReference type="ARBA" id="ARBA00022801"/>
    </source>
</evidence>
<evidence type="ECO:0000256" key="3">
    <source>
        <dbReference type="ARBA" id="ARBA00022670"/>
    </source>
</evidence>
<evidence type="ECO:0000313" key="13">
    <source>
        <dbReference type="Proteomes" id="UP000706172"/>
    </source>
</evidence>
<dbReference type="EMBL" id="JACCQK010000785">
    <property type="protein sequence ID" value="MBG0780554.1"/>
    <property type="molecule type" value="Genomic_DNA"/>
</dbReference>
<dbReference type="GO" id="GO:0030313">
    <property type="term" value="C:cell envelope"/>
    <property type="evidence" value="ECO:0007669"/>
    <property type="project" value="UniProtKB-SubCell"/>
</dbReference>
<evidence type="ECO:0000256" key="6">
    <source>
        <dbReference type="ARBA" id="ARBA00022833"/>
    </source>
</evidence>
<evidence type="ECO:0000256" key="2">
    <source>
        <dbReference type="ARBA" id="ARBA00011771"/>
    </source>
</evidence>
<keyword evidence="10" id="KW-1133">Transmembrane helix</keyword>
<keyword evidence="7" id="KW-0411">Iron-sulfur</keyword>
<reference evidence="12" key="1">
    <citation type="submission" date="2020-07" db="EMBL/GenBank/DDBJ databases">
        <title>Severe corrosion of carbon steel in oil field produced water can be linked to methanogenic archaea containing a special type of NiFe hydrogenase.</title>
        <authorList>
            <person name="Lahme S."/>
            <person name="Mand J."/>
            <person name="Longwell J."/>
            <person name="Smith R."/>
            <person name="Enning D."/>
        </authorList>
    </citation>
    <scope>NUCLEOTIDE SEQUENCE</scope>
    <source>
        <strain evidence="12">MIC098Bin6</strain>
    </source>
</reference>
<dbReference type="GO" id="GO:0046872">
    <property type="term" value="F:metal ion binding"/>
    <property type="evidence" value="ECO:0007669"/>
    <property type="project" value="UniProtKB-KW"/>
</dbReference>
<dbReference type="InterPro" id="IPR019546">
    <property type="entry name" value="TAT_signal_bac_arc"/>
</dbReference>
<protein>
    <submittedName>
        <fullName evidence="12">M48 family metalloprotease</fullName>
    </submittedName>
</protein>
<sequence>MDDTIFQHQKDASLTRRQFLRLSAVLTAAGLLPVWGCAIDPVTGKSQLMMLTADQEVAIDRQQSPFQFSSDYGIVQDRALNQYINQVGKNLVPYTHRPDMPYNFQCVNATYINAYAFPGGSIAVTRGILLSLENEAELASLLGHELGHVNARHTAEQVSKSQLSSLFVSGLAMLADSQAKGLGNLTQQLGALGQGLYLAKYSRDNEREADYLGHEYMV</sequence>
<dbReference type="Proteomes" id="UP000706172">
    <property type="component" value="Unassembled WGS sequence"/>
</dbReference>
<dbReference type="GO" id="GO:0051603">
    <property type="term" value="P:proteolysis involved in protein catabolic process"/>
    <property type="evidence" value="ECO:0007669"/>
    <property type="project" value="TreeGrafter"/>
</dbReference>
<evidence type="ECO:0000256" key="7">
    <source>
        <dbReference type="ARBA" id="ARBA00023014"/>
    </source>
</evidence>
<dbReference type="Gene3D" id="3.30.2010.10">
    <property type="entry name" value="Metalloproteases ('zincins'), catalytic domain"/>
    <property type="match status" value="1"/>
</dbReference>
<dbReference type="InterPro" id="IPR006311">
    <property type="entry name" value="TAT_signal"/>
</dbReference>
<keyword evidence="6 9" id="KW-0862">Zinc</keyword>
<evidence type="ECO:0000256" key="10">
    <source>
        <dbReference type="SAM" id="Phobius"/>
    </source>
</evidence>
<evidence type="ECO:0000256" key="1">
    <source>
        <dbReference type="ARBA" id="ARBA00004196"/>
    </source>
</evidence>
<feature type="transmembrane region" description="Helical" evidence="10">
    <location>
        <begin position="19"/>
        <end position="36"/>
    </location>
</feature>
<keyword evidence="7" id="KW-0408">Iron</keyword>
<accession>A0A931D043</accession>
<evidence type="ECO:0000259" key="11">
    <source>
        <dbReference type="Pfam" id="PF01435"/>
    </source>
</evidence>
<comment type="subunit">
    <text evidence="2">Heterodimer of a large and a small subunit.</text>
</comment>
<dbReference type="NCBIfam" id="TIGR01409">
    <property type="entry name" value="TAT_signal_seq"/>
    <property type="match status" value="1"/>
</dbReference>